<dbReference type="InterPro" id="IPR023122">
    <property type="entry name" value="NE1680-like_sf"/>
</dbReference>
<dbReference type="STRING" id="676599.ARC20_04555"/>
<accession>A0A0R0ANA0</accession>
<dbReference type="Gene3D" id="3.10.510.10">
    <property type="entry name" value="NE1680-like"/>
    <property type="match status" value="1"/>
</dbReference>
<protein>
    <recommendedName>
        <fullName evidence="3">DUF2024 domain-containing protein</fullName>
    </recommendedName>
</protein>
<evidence type="ECO:0000313" key="1">
    <source>
        <dbReference type="EMBL" id="KRG46715.1"/>
    </source>
</evidence>
<name>A0A0R0ANA0_9GAMM</name>
<organism evidence="1 2">
    <name type="scientific">Stenotrophomonas panacihumi</name>
    <dbReference type="NCBI Taxonomy" id="676599"/>
    <lineage>
        <taxon>Bacteria</taxon>
        <taxon>Pseudomonadati</taxon>
        <taxon>Pseudomonadota</taxon>
        <taxon>Gammaproteobacteria</taxon>
        <taxon>Lysobacterales</taxon>
        <taxon>Lysobacteraceae</taxon>
        <taxon>Stenotrophomonas</taxon>
    </lineage>
</organism>
<dbReference type="InterPro" id="IPR018592">
    <property type="entry name" value="DUF2024"/>
</dbReference>
<evidence type="ECO:0008006" key="3">
    <source>
        <dbReference type="Google" id="ProtNLM"/>
    </source>
</evidence>
<reference evidence="1 2" key="1">
    <citation type="submission" date="2015-10" db="EMBL/GenBank/DDBJ databases">
        <title>Genome sequencing and analysis of members of genus Stenotrophomonas.</title>
        <authorList>
            <person name="Patil P.P."/>
            <person name="Midha S."/>
            <person name="Patil P.B."/>
        </authorList>
    </citation>
    <scope>NUCLEOTIDE SEQUENCE [LARGE SCALE GENOMIC DNA]</scope>
    <source>
        <strain evidence="1 2">JCM 16536</strain>
    </source>
</reference>
<keyword evidence="2" id="KW-1185">Reference proteome</keyword>
<dbReference type="EMBL" id="LLXU01000052">
    <property type="protein sequence ID" value="KRG46715.1"/>
    <property type="molecule type" value="Genomic_DNA"/>
</dbReference>
<dbReference type="AlphaFoldDB" id="A0A0R0ANA0"/>
<proteinExistence type="predicted"/>
<dbReference type="Proteomes" id="UP000051802">
    <property type="component" value="Unassembled WGS sequence"/>
</dbReference>
<dbReference type="OrthoDB" id="9795699at2"/>
<dbReference type="SUPFAM" id="SSF160766">
    <property type="entry name" value="NE1680-like"/>
    <property type="match status" value="1"/>
</dbReference>
<dbReference type="RefSeq" id="WP_057644218.1">
    <property type="nucleotide sequence ID" value="NZ_LLXU01000052.1"/>
</dbReference>
<sequence length="89" mass="10021">MKIAVFDTHILRPDGRRMHFDILVRDQPPDNEPATVLAHGRRYLAAKGVAAESLGTRECRFCRVESASAPIETEIHRTGFAIIEMENCD</sequence>
<comment type="caution">
    <text evidence="1">The sequence shown here is derived from an EMBL/GenBank/DDBJ whole genome shotgun (WGS) entry which is preliminary data.</text>
</comment>
<gene>
    <name evidence="1" type="ORF">ARC20_04555</name>
</gene>
<dbReference type="Pfam" id="PF09630">
    <property type="entry name" value="DUF2024"/>
    <property type="match status" value="1"/>
</dbReference>
<evidence type="ECO:0000313" key="2">
    <source>
        <dbReference type="Proteomes" id="UP000051802"/>
    </source>
</evidence>